<evidence type="ECO:0000313" key="2">
    <source>
        <dbReference type="EMBL" id="MBB4066275.1"/>
    </source>
</evidence>
<protein>
    <submittedName>
        <fullName evidence="2">Uncharacterized protein</fullName>
    </submittedName>
</protein>
<dbReference type="AlphaFoldDB" id="A0A7W6NL82"/>
<keyword evidence="3" id="KW-1185">Reference proteome</keyword>
<feature type="region of interest" description="Disordered" evidence="1">
    <location>
        <begin position="1"/>
        <end position="25"/>
    </location>
</feature>
<reference evidence="2 3" key="1">
    <citation type="submission" date="2020-08" db="EMBL/GenBank/DDBJ databases">
        <title>Genomic Encyclopedia of Type Strains, Phase IV (KMG-IV): sequencing the most valuable type-strain genomes for metagenomic binning, comparative biology and taxonomic classification.</title>
        <authorList>
            <person name="Goeker M."/>
        </authorList>
    </citation>
    <scope>NUCLEOTIDE SEQUENCE [LARGE SCALE GENOMIC DNA]</scope>
    <source>
        <strain evidence="2 3">DSM 29853</strain>
    </source>
</reference>
<comment type="caution">
    <text evidence="2">The sequence shown here is derived from an EMBL/GenBank/DDBJ whole genome shotgun (WGS) entry which is preliminary data.</text>
</comment>
<dbReference type="RefSeq" id="WP_183367566.1">
    <property type="nucleotide sequence ID" value="NZ_JACIEZ010000008.1"/>
</dbReference>
<dbReference type="EMBL" id="JACIEZ010000008">
    <property type="protein sequence ID" value="MBB4066275.1"/>
    <property type="molecule type" value="Genomic_DNA"/>
</dbReference>
<proteinExistence type="predicted"/>
<organism evidence="2 3">
    <name type="scientific">Gellertiella hungarica</name>
    <dbReference type="NCBI Taxonomy" id="1572859"/>
    <lineage>
        <taxon>Bacteria</taxon>
        <taxon>Pseudomonadati</taxon>
        <taxon>Pseudomonadota</taxon>
        <taxon>Alphaproteobacteria</taxon>
        <taxon>Hyphomicrobiales</taxon>
        <taxon>Rhizobiaceae</taxon>
        <taxon>Gellertiella</taxon>
    </lineage>
</organism>
<accession>A0A7W6NL82</accession>
<dbReference type="Proteomes" id="UP000528286">
    <property type="component" value="Unassembled WGS sequence"/>
</dbReference>
<name>A0A7W6NL82_9HYPH</name>
<evidence type="ECO:0000313" key="3">
    <source>
        <dbReference type="Proteomes" id="UP000528286"/>
    </source>
</evidence>
<sequence>MSKTQKSKLDVASQPTAATDHPDRREYVVTAAAPLRVAGRRASPGDVLALTEAEARGELLALHIRPLHEETPASKAD</sequence>
<gene>
    <name evidence="2" type="ORF">GGR23_003490</name>
</gene>
<evidence type="ECO:0000256" key="1">
    <source>
        <dbReference type="SAM" id="MobiDB-lite"/>
    </source>
</evidence>